<evidence type="ECO:0000256" key="4">
    <source>
        <dbReference type="ARBA" id="ARBA00022840"/>
    </source>
</evidence>
<organism evidence="6 7">
    <name type="scientific">Hartmannibacter diazotrophicus</name>
    <dbReference type="NCBI Taxonomy" id="1482074"/>
    <lineage>
        <taxon>Bacteria</taxon>
        <taxon>Pseudomonadati</taxon>
        <taxon>Pseudomonadota</taxon>
        <taxon>Alphaproteobacteria</taxon>
        <taxon>Hyphomicrobiales</taxon>
        <taxon>Pleomorphomonadaceae</taxon>
        <taxon>Hartmannibacter</taxon>
    </lineage>
</organism>
<dbReference type="Pfam" id="PF00069">
    <property type="entry name" value="Pkinase"/>
    <property type="match status" value="1"/>
</dbReference>
<evidence type="ECO:0000259" key="5">
    <source>
        <dbReference type="PROSITE" id="PS50011"/>
    </source>
</evidence>
<keyword evidence="7" id="KW-1185">Reference proteome</keyword>
<dbReference type="GO" id="GO:0005524">
    <property type="term" value="F:ATP binding"/>
    <property type="evidence" value="ECO:0007669"/>
    <property type="project" value="UniProtKB-KW"/>
</dbReference>
<evidence type="ECO:0000256" key="1">
    <source>
        <dbReference type="ARBA" id="ARBA00022679"/>
    </source>
</evidence>
<keyword evidence="1 6" id="KW-0808">Transferase</keyword>
<dbReference type="OrthoDB" id="9801841at2"/>
<dbReference type="EMBL" id="LT960614">
    <property type="protein sequence ID" value="SON57811.1"/>
    <property type="molecule type" value="Genomic_DNA"/>
</dbReference>
<dbReference type="PROSITE" id="PS00108">
    <property type="entry name" value="PROTEIN_KINASE_ST"/>
    <property type="match status" value="1"/>
</dbReference>
<dbReference type="GO" id="GO:0004674">
    <property type="term" value="F:protein serine/threonine kinase activity"/>
    <property type="evidence" value="ECO:0007669"/>
    <property type="project" value="UniProtKB-EC"/>
</dbReference>
<proteinExistence type="predicted"/>
<dbReference type="InterPro" id="IPR008271">
    <property type="entry name" value="Ser/Thr_kinase_AS"/>
</dbReference>
<dbReference type="InterPro" id="IPR058395">
    <property type="entry name" value="DUF8082"/>
</dbReference>
<dbReference type="Gene3D" id="1.10.510.10">
    <property type="entry name" value="Transferase(Phosphotransferase) domain 1"/>
    <property type="match status" value="1"/>
</dbReference>
<dbReference type="RefSeq" id="WP_157775766.1">
    <property type="nucleotide sequence ID" value="NZ_LT960614.1"/>
</dbReference>
<dbReference type="KEGG" id="hdi:HDIA_4270"/>
<dbReference type="PANTHER" id="PTHR43289">
    <property type="entry name" value="MITOGEN-ACTIVATED PROTEIN KINASE KINASE KINASE 20-RELATED"/>
    <property type="match status" value="1"/>
</dbReference>
<evidence type="ECO:0000313" key="6">
    <source>
        <dbReference type="EMBL" id="SON57811.1"/>
    </source>
</evidence>
<evidence type="ECO:0000313" key="7">
    <source>
        <dbReference type="Proteomes" id="UP000223606"/>
    </source>
</evidence>
<dbReference type="InterPro" id="IPR000719">
    <property type="entry name" value="Prot_kinase_dom"/>
</dbReference>
<keyword evidence="3 6" id="KW-0418">Kinase</keyword>
<evidence type="ECO:0000256" key="2">
    <source>
        <dbReference type="ARBA" id="ARBA00022741"/>
    </source>
</evidence>
<accession>A0A2C9DDH7</accession>
<dbReference type="CDD" id="cd14014">
    <property type="entry name" value="STKc_PknB_like"/>
    <property type="match status" value="1"/>
</dbReference>
<dbReference type="PROSITE" id="PS50011">
    <property type="entry name" value="PROTEIN_KINASE_DOM"/>
    <property type="match status" value="1"/>
</dbReference>
<dbReference type="Proteomes" id="UP000223606">
    <property type="component" value="Chromosome 1"/>
</dbReference>
<dbReference type="PANTHER" id="PTHR43289:SF6">
    <property type="entry name" value="SERINE_THREONINE-PROTEIN KINASE NEKL-3"/>
    <property type="match status" value="1"/>
</dbReference>
<dbReference type="EC" id="2.7.11.1" evidence="6"/>
<feature type="domain" description="Protein kinase" evidence="5">
    <location>
        <begin position="8"/>
        <end position="273"/>
    </location>
</feature>
<sequence length="466" mass="50858">MLRRVGKYRIGEVIGRGAVGVVYKGYDEAIDRPLAVKTLRPEFLTIVSQNDELRRRFAVEARSAGRCLHPNIVTVFDFVEHDGAPFIVMEYVSAGTLENVLRRGVLPPVRQVGEIVVQLLFALGYAHSKGVVHRDIKPANILCPTASSIKVSDFGVAHIETLEFTQPGFGSPVGTPNYMSPERFLGHPADGRSDLFSAGVILYQLLTGTKPFLATELSDLIQQLMESRPPSIRRYRPELWSELDDVISMALARQPEDRFQTADAFIEALNAAIEARPPDGLDPLDLTGLSLHAVQEAPPTSRQGLNHTMAETLSSDTIDELSQTLARWLGPIAKLVVKQASRQATDADTMLNLLLGQIGSDVEASAFRVTARRVLETADAIGGPGPRPVEAVHRSAPVQQLIVSPDEIRSATAALLPLIGPVADKVVARQSAQATSLEDFYRRLADFIPSEQDRALFLALRSTHGT</sequence>
<keyword evidence="4" id="KW-0067">ATP-binding</keyword>
<dbReference type="Pfam" id="PF26309">
    <property type="entry name" value="DUF8082"/>
    <property type="match status" value="2"/>
</dbReference>
<dbReference type="InterPro" id="IPR011009">
    <property type="entry name" value="Kinase-like_dom_sf"/>
</dbReference>
<reference evidence="7" key="1">
    <citation type="submission" date="2017-09" db="EMBL/GenBank/DDBJ databases">
        <title>Genome sequence of Nannocystis excedens DSM 71.</title>
        <authorList>
            <person name="Blom J."/>
        </authorList>
    </citation>
    <scope>NUCLEOTIDE SEQUENCE [LARGE SCALE GENOMIC DNA]</scope>
    <source>
        <strain evidence="7">type strain: E19</strain>
    </source>
</reference>
<dbReference type="SMART" id="SM00220">
    <property type="entry name" value="S_TKc"/>
    <property type="match status" value="1"/>
</dbReference>
<evidence type="ECO:0000256" key="3">
    <source>
        <dbReference type="ARBA" id="ARBA00022777"/>
    </source>
</evidence>
<dbReference type="AlphaFoldDB" id="A0A2C9DDH7"/>
<protein>
    <submittedName>
        <fullName evidence="6">Serine/threonine-protein kinase PrkC</fullName>
        <ecNumber evidence="6">2.7.11.1</ecNumber>
    </submittedName>
</protein>
<gene>
    <name evidence="6" type="primary">prkC_2</name>
    <name evidence="6" type="ORF">HDIA_4270</name>
</gene>
<dbReference type="Gene3D" id="3.30.200.20">
    <property type="entry name" value="Phosphorylase Kinase, domain 1"/>
    <property type="match status" value="1"/>
</dbReference>
<dbReference type="SUPFAM" id="SSF56112">
    <property type="entry name" value="Protein kinase-like (PK-like)"/>
    <property type="match status" value="1"/>
</dbReference>
<keyword evidence="2" id="KW-0547">Nucleotide-binding</keyword>
<name>A0A2C9DDH7_9HYPH</name>